<dbReference type="AlphaFoldDB" id="A0A336KLD4"/>
<dbReference type="PANTHER" id="PTHR38337">
    <property type="entry name" value="AGAP010540-PA"/>
    <property type="match status" value="1"/>
</dbReference>
<dbReference type="EMBL" id="UFQS01000542">
    <property type="protein sequence ID" value="SSX04738.1"/>
    <property type="molecule type" value="Genomic_DNA"/>
</dbReference>
<protein>
    <submittedName>
        <fullName evidence="4">CSON004645 protein</fullName>
    </submittedName>
    <submittedName>
        <fullName evidence="2">CSON011936 protein</fullName>
    </submittedName>
</protein>
<reference evidence="2" key="1">
    <citation type="submission" date="2018-04" db="EMBL/GenBank/DDBJ databases">
        <authorList>
            <person name="Go L.Y."/>
            <person name="Mitchell J.A."/>
        </authorList>
    </citation>
    <scope>NUCLEOTIDE SEQUENCE</scope>
    <source>
        <tissue evidence="2">Whole organism</tissue>
    </source>
</reference>
<keyword evidence="1" id="KW-1133">Transmembrane helix</keyword>
<name>A0A336KLD4_CULSO</name>
<dbReference type="VEuPathDB" id="VectorBase:CSON011936"/>
<feature type="transmembrane region" description="Helical" evidence="1">
    <location>
        <begin position="305"/>
        <end position="328"/>
    </location>
</feature>
<organism evidence="2">
    <name type="scientific">Culicoides sonorensis</name>
    <name type="common">Biting midge</name>
    <dbReference type="NCBI Taxonomy" id="179676"/>
    <lineage>
        <taxon>Eukaryota</taxon>
        <taxon>Metazoa</taxon>
        <taxon>Ecdysozoa</taxon>
        <taxon>Arthropoda</taxon>
        <taxon>Hexapoda</taxon>
        <taxon>Insecta</taxon>
        <taxon>Pterygota</taxon>
        <taxon>Neoptera</taxon>
        <taxon>Endopterygota</taxon>
        <taxon>Diptera</taxon>
        <taxon>Nematocera</taxon>
        <taxon>Chironomoidea</taxon>
        <taxon>Ceratopogonidae</taxon>
        <taxon>Ceratopogoninae</taxon>
        <taxon>Culicoides</taxon>
        <taxon>Monoculicoides</taxon>
    </lineage>
</organism>
<gene>
    <name evidence="2" type="primary">CSON011936</name>
    <name evidence="4" type="synonym">CSON004645</name>
</gene>
<evidence type="ECO:0000313" key="2">
    <source>
        <dbReference type="EMBL" id="SSX04738.1"/>
    </source>
</evidence>
<feature type="transmembrane region" description="Helical" evidence="1">
    <location>
        <begin position="348"/>
        <end position="367"/>
    </location>
</feature>
<evidence type="ECO:0000313" key="4">
    <source>
        <dbReference type="EMBL" id="SSX32215.1"/>
    </source>
</evidence>
<dbReference type="EMBL" id="UFQT01001948">
    <property type="protein sequence ID" value="SSX32215.1"/>
    <property type="molecule type" value="Genomic_DNA"/>
</dbReference>
<dbReference type="PANTHER" id="PTHR38337:SF1">
    <property type="entry name" value="GUSTATORY RECEPTOR"/>
    <property type="match status" value="1"/>
</dbReference>
<sequence>MAEGDISPASSSQSTLAHSNFAGSDCEILDENIIIAEISEIEPTAAILRYCKRKFHRPYVAILSFAGLKPMTIDSDWYSWLGHIQTFFILSFLILGYVLQFVTGFRRDRGFVAEVPSQYNDISEDFYYYQYRKYFETGEIVFTYIIPSLLHLSGFLAAIYVYRIADNELLQSLIERVFILSTSPKKLVVNFWIYKTIALIWLILSVAYITFIGMEQDGIAKNHYIKLPNIADTQGTLKAILYFCLLFHDLVQVVIVSSYSILCLLLRCYLNLLKEKLLMHSIEPLEWMREICEFRKHLHHLNCRIAIPVSLFTLLNLSYCFSSIIHLFKDMNTCPVKIFSMSLANISLWMILALVPFFQAAGLTVTCRSTQSCGHLISIRPFVHRNTSSEELNTILLYASSLKMTAKLFRVPIISHYVCFILLICIIVVLTFGMCINLSIGIF</sequence>
<reference evidence="3" key="2">
    <citation type="submission" date="2018-07" db="EMBL/GenBank/DDBJ databases">
        <authorList>
            <person name="Quirk P.G."/>
            <person name="Krulwich T.A."/>
        </authorList>
    </citation>
    <scope>NUCLEOTIDE SEQUENCE</scope>
</reference>
<feature type="transmembrane region" description="Helical" evidence="1">
    <location>
        <begin position="77"/>
        <end position="99"/>
    </location>
</feature>
<keyword evidence="1" id="KW-0472">Membrane</keyword>
<dbReference type="VEuPathDB" id="VectorBase:CSON004645"/>
<evidence type="ECO:0000256" key="1">
    <source>
        <dbReference type="SAM" id="Phobius"/>
    </source>
</evidence>
<dbReference type="EMBL" id="UFQT01000542">
    <property type="protein sequence ID" value="SSX25101.1"/>
    <property type="molecule type" value="Genomic_DNA"/>
</dbReference>
<proteinExistence type="predicted"/>
<keyword evidence="1" id="KW-0812">Transmembrane</keyword>
<feature type="transmembrane region" description="Helical" evidence="1">
    <location>
        <begin position="417"/>
        <end position="440"/>
    </location>
</feature>
<accession>A0A336KLD4</accession>
<feature type="transmembrane region" description="Helical" evidence="1">
    <location>
        <begin position="141"/>
        <end position="162"/>
    </location>
</feature>
<feature type="transmembrane region" description="Helical" evidence="1">
    <location>
        <begin position="191"/>
        <end position="212"/>
    </location>
</feature>
<evidence type="ECO:0000313" key="3">
    <source>
        <dbReference type="EMBL" id="SSX25101.1"/>
    </source>
</evidence>